<gene>
    <name evidence="1" type="ORF">M8A51_24065</name>
</gene>
<accession>A0ABT0YW37</accession>
<dbReference type="Gene3D" id="3.40.50.150">
    <property type="entry name" value="Vaccinia Virus protein VP39"/>
    <property type="match status" value="1"/>
</dbReference>
<keyword evidence="2" id="KW-1185">Reference proteome</keyword>
<dbReference type="Proteomes" id="UP001165541">
    <property type="component" value="Unassembled WGS sequence"/>
</dbReference>
<evidence type="ECO:0008006" key="3">
    <source>
        <dbReference type="Google" id="ProtNLM"/>
    </source>
</evidence>
<name>A0ABT0YW37_9BURK</name>
<sequence length="187" mass="20992">MTTAMFLKQALARPQRVGALLPSSRYLAAAMAREAAGAGLLVELGAGTGAVTRVLRDACPATPLIAAEIDAELAWHLRLRFPGVDVRAAHAHRLVAELRREALPEQAVVVSSLPFRSLPRKVHLRTVEAICNFLEDDPTRRLVQYTYQPRRPFDLPEHSRLLWRWRRTVWLNVPPAGVWVLQRTPES</sequence>
<reference evidence="1" key="1">
    <citation type="submission" date="2022-05" db="EMBL/GenBank/DDBJ databases">
        <title>Schlegelella sp. nov., isolated from mangrove soil.</title>
        <authorList>
            <person name="Liu Y."/>
            <person name="Ge X."/>
            <person name="Liu W."/>
        </authorList>
    </citation>
    <scope>NUCLEOTIDE SEQUENCE</scope>
    <source>
        <strain evidence="1">S2-27</strain>
    </source>
</reference>
<protein>
    <recommendedName>
        <fullName evidence="3">Phospholipid N-methyltransferase</fullName>
    </recommendedName>
</protein>
<dbReference type="RefSeq" id="WP_251781164.1">
    <property type="nucleotide sequence ID" value="NZ_JAMKFE010000021.1"/>
</dbReference>
<dbReference type="SUPFAM" id="SSF53335">
    <property type="entry name" value="S-adenosyl-L-methionine-dependent methyltransferases"/>
    <property type="match status" value="1"/>
</dbReference>
<organism evidence="1 2">
    <name type="scientific">Caldimonas mangrovi</name>
    <dbReference type="NCBI Taxonomy" id="2944811"/>
    <lineage>
        <taxon>Bacteria</taxon>
        <taxon>Pseudomonadati</taxon>
        <taxon>Pseudomonadota</taxon>
        <taxon>Betaproteobacteria</taxon>
        <taxon>Burkholderiales</taxon>
        <taxon>Sphaerotilaceae</taxon>
        <taxon>Caldimonas</taxon>
    </lineage>
</organism>
<dbReference type="InterPro" id="IPR029063">
    <property type="entry name" value="SAM-dependent_MTases_sf"/>
</dbReference>
<dbReference type="EMBL" id="JAMKFE010000021">
    <property type="protein sequence ID" value="MCM5682619.1"/>
    <property type="molecule type" value="Genomic_DNA"/>
</dbReference>
<comment type="caution">
    <text evidence="1">The sequence shown here is derived from an EMBL/GenBank/DDBJ whole genome shotgun (WGS) entry which is preliminary data.</text>
</comment>
<evidence type="ECO:0000313" key="1">
    <source>
        <dbReference type="EMBL" id="MCM5682619.1"/>
    </source>
</evidence>
<proteinExistence type="predicted"/>
<evidence type="ECO:0000313" key="2">
    <source>
        <dbReference type="Proteomes" id="UP001165541"/>
    </source>
</evidence>